<dbReference type="EMBL" id="CP049366">
    <property type="protein sequence ID" value="QMT85265.1"/>
    <property type="molecule type" value="Genomic_DNA"/>
</dbReference>
<dbReference type="AlphaFoldDB" id="A0A7L7KZT1"/>
<dbReference type="KEGG" id="cpab:G6534_11780"/>
<evidence type="ECO:0000313" key="3">
    <source>
        <dbReference type="Proteomes" id="UP000514410"/>
    </source>
</evidence>
<dbReference type="RefSeq" id="WP_182082961.1">
    <property type="nucleotide sequence ID" value="NZ_CP049366.1"/>
</dbReference>
<protein>
    <submittedName>
        <fullName evidence="2">Uncharacterized protein</fullName>
    </submittedName>
</protein>
<proteinExistence type="predicted"/>
<feature type="coiled-coil region" evidence="1">
    <location>
        <begin position="14"/>
        <end position="48"/>
    </location>
</feature>
<evidence type="ECO:0000256" key="1">
    <source>
        <dbReference type="SAM" id="Coils"/>
    </source>
</evidence>
<dbReference type="Proteomes" id="UP000514410">
    <property type="component" value="Chromosome"/>
</dbReference>
<gene>
    <name evidence="2" type="ORF">G6534_11780</name>
</gene>
<name>A0A7L7KZT1_9LACO</name>
<sequence>MQWAQPLQETVRDLERLEKDQADTLNSKKDLEQKLQLAHKNLTAAQAKTMELTNQQADFDEKNKQAQNWQF</sequence>
<accession>A0A7L7KZT1</accession>
<organism evidence="2 3">
    <name type="scientific">Companilactobacillus pabuli</name>
    <dbReference type="NCBI Taxonomy" id="2714036"/>
    <lineage>
        <taxon>Bacteria</taxon>
        <taxon>Bacillati</taxon>
        <taxon>Bacillota</taxon>
        <taxon>Bacilli</taxon>
        <taxon>Lactobacillales</taxon>
        <taxon>Lactobacillaceae</taxon>
        <taxon>Companilactobacillus</taxon>
    </lineage>
</organism>
<keyword evidence="3" id="KW-1185">Reference proteome</keyword>
<keyword evidence="1" id="KW-0175">Coiled coil</keyword>
<evidence type="ECO:0000313" key="2">
    <source>
        <dbReference type="EMBL" id="QMT85265.1"/>
    </source>
</evidence>
<reference evidence="2 3" key="1">
    <citation type="submission" date="2020-02" db="EMBL/GenBank/DDBJ databases">
        <title>Complete Genome Sequence of Lactobacillus sp. NFFJ11 Isolated from animal feed.</title>
        <authorList>
            <person name="Jung J.Y."/>
        </authorList>
    </citation>
    <scope>NUCLEOTIDE SEQUENCE [LARGE SCALE GENOMIC DNA]</scope>
    <source>
        <strain evidence="2 3">NFFJ11</strain>
    </source>
</reference>